<comment type="caution">
    <text evidence="2">The sequence shown here is derived from an EMBL/GenBank/DDBJ whole genome shotgun (WGS) entry which is preliminary data.</text>
</comment>
<dbReference type="PROSITE" id="PS50056">
    <property type="entry name" value="TYR_PHOSPHATASE_2"/>
    <property type="match status" value="1"/>
</dbReference>
<dbReference type="EMBL" id="MUIO01000027">
    <property type="protein sequence ID" value="ORC59621.1"/>
    <property type="molecule type" value="Genomic_DNA"/>
</dbReference>
<proteinExistence type="predicted"/>
<organism evidence="2 3">
    <name type="scientific">Pseudomonas floridensis</name>
    <dbReference type="NCBI Taxonomy" id="1958950"/>
    <lineage>
        <taxon>Bacteria</taxon>
        <taxon>Pseudomonadati</taxon>
        <taxon>Pseudomonadota</taxon>
        <taxon>Gammaproteobacteria</taxon>
        <taxon>Pseudomonadales</taxon>
        <taxon>Pseudomonadaceae</taxon>
        <taxon>Pseudomonas</taxon>
    </lineage>
</organism>
<dbReference type="SUPFAM" id="SSF52799">
    <property type="entry name" value="(Phosphotyrosine protein) phosphatases II"/>
    <property type="match status" value="1"/>
</dbReference>
<evidence type="ECO:0000313" key="3">
    <source>
        <dbReference type="Proteomes" id="UP000192815"/>
    </source>
</evidence>
<dbReference type="OrthoDB" id="9806482at2"/>
<accession>A0A1X0N829</accession>
<dbReference type="STRING" id="1958950.BZK31_09945"/>
<dbReference type="Pfam" id="PF22785">
    <property type="entry name" value="Tc-R-P"/>
    <property type="match status" value="1"/>
</dbReference>
<dbReference type="InterPro" id="IPR000387">
    <property type="entry name" value="Tyr_Pase_dom"/>
</dbReference>
<reference evidence="3" key="1">
    <citation type="submission" date="2017-02" db="EMBL/GenBank/DDBJ databases">
        <title>Pseudomonas floridae sp. nov., a novel pathogenic bacterial species isolated from tomato.</title>
        <authorList>
            <person name="Timilsina S."/>
            <person name="Vallad G.E."/>
            <person name="Jones J.B."/>
        </authorList>
    </citation>
    <scope>NUCLEOTIDE SEQUENCE [LARGE SCALE GENOMIC DNA]</scope>
    <source>
        <strain evidence="3">GEV388</strain>
    </source>
</reference>
<dbReference type="RefSeq" id="WP_083182518.1">
    <property type="nucleotide sequence ID" value="NZ_CBCRZR010000007.1"/>
</dbReference>
<dbReference type="InterPro" id="IPR016130">
    <property type="entry name" value="Tyr_Pase_AS"/>
</dbReference>
<evidence type="ECO:0000313" key="2">
    <source>
        <dbReference type="EMBL" id="ORC59621.1"/>
    </source>
</evidence>
<dbReference type="CDD" id="cd14505">
    <property type="entry name" value="CDKN3-like"/>
    <property type="match status" value="1"/>
</dbReference>
<dbReference type="FunFam" id="3.90.190.10:FF:000157">
    <property type="entry name" value="Protein-tyrosine phosphatase"/>
    <property type="match status" value="1"/>
</dbReference>
<protein>
    <submittedName>
        <fullName evidence="2">Protein phosphatase</fullName>
    </submittedName>
</protein>
<dbReference type="PANTHER" id="PTHR23339">
    <property type="entry name" value="TYROSINE SPECIFIC PROTEIN PHOSPHATASE AND DUAL SPECIFICITY PROTEIN PHOSPHATASE"/>
    <property type="match status" value="1"/>
</dbReference>
<evidence type="ECO:0000259" key="1">
    <source>
        <dbReference type="PROSITE" id="PS50056"/>
    </source>
</evidence>
<keyword evidence="3" id="KW-1185">Reference proteome</keyword>
<dbReference type="Proteomes" id="UP000192815">
    <property type="component" value="Unassembled WGS sequence"/>
</dbReference>
<dbReference type="Gene3D" id="3.90.190.10">
    <property type="entry name" value="Protein tyrosine phosphatase superfamily"/>
    <property type="match status" value="1"/>
</dbReference>
<gene>
    <name evidence="2" type="ORF">BZK31_09945</name>
</gene>
<dbReference type="AlphaFoldDB" id="A0A1X0N829"/>
<name>A0A1X0N829_9PSED</name>
<dbReference type="InterPro" id="IPR050561">
    <property type="entry name" value="PTP"/>
</dbReference>
<dbReference type="InterPro" id="IPR029021">
    <property type="entry name" value="Prot-tyrosine_phosphatase-like"/>
</dbReference>
<dbReference type="PROSITE" id="PS00383">
    <property type="entry name" value="TYR_PHOSPHATASE_1"/>
    <property type="match status" value="1"/>
</dbReference>
<feature type="domain" description="Tyrosine specific protein phosphatases" evidence="1">
    <location>
        <begin position="87"/>
        <end position="158"/>
    </location>
</feature>
<sequence>MQQHPYSVLTAAEVKGQLIFTPCPGTKDTSVAEALGTLKEAGASVLLTLMPTEELRQNEIDQLPEQCQQLGIEWFHLPVEDEQAPGESFQAAWELNRERIKQLLVEGKNIAIHCKGGSGRTGLIAAQLLIECGVPFREAINEVQALRPRALQHPAHVHYIAQFDSDKSGANQQTQRTTA</sequence>